<protein>
    <recommendedName>
        <fullName evidence="1">2EXR domain-containing protein</fullName>
    </recommendedName>
</protein>
<gene>
    <name evidence="2" type="ORF">BP5553_06400</name>
</gene>
<dbReference type="AlphaFoldDB" id="A0A370TJT5"/>
<dbReference type="Pfam" id="PF20150">
    <property type="entry name" value="2EXR"/>
    <property type="match status" value="1"/>
</dbReference>
<dbReference type="Proteomes" id="UP000254866">
    <property type="component" value="Unassembled WGS sequence"/>
</dbReference>
<dbReference type="OrthoDB" id="3473305at2759"/>
<evidence type="ECO:0000313" key="3">
    <source>
        <dbReference type="Proteomes" id="UP000254866"/>
    </source>
</evidence>
<dbReference type="PANTHER" id="PTHR35910:SF1">
    <property type="entry name" value="2EXR DOMAIN-CONTAINING PROTEIN"/>
    <property type="match status" value="1"/>
</dbReference>
<feature type="domain" description="2EXR" evidence="1">
    <location>
        <begin position="7"/>
        <end position="97"/>
    </location>
</feature>
<dbReference type="InterPro" id="IPR045518">
    <property type="entry name" value="2EXR"/>
</dbReference>
<sequence length="211" mass="24473">MSTLTTFHPFPALPIEVRLKIWSLYLSTPRTVTISCNRAPIIPRQPRTAKSWSTDSPTPPLLLLNRESRYEALKIYTPYFTTPSSARSIYLSFYQDFVRFIDSDLQFIPPAYRLEIQKLVIHTKDCAYFGLNNMETIKSIKTLRDLEIYAERGEIAAWWNEGDHHFALLVKDFEQTRAADPEWECPMVRIFDAETGKEMRFIEGGKGELEG</sequence>
<accession>A0A370TJT5</accession>
<dbReference type="PANTHER" id="PTHR35910">
    <property type="entry name" value="2EXR DOMAIN-CONTAINING PROTEIN"/>
    <property type="match status" value="1"/>
</dbReference>
<organism evidence="2 3">
    <name type="scientific">Venustampulla echinocandica</name>
    <dbReference type="NCBI Taxonomy" id="2656787"/>
    <lineage>
        <taxon>Eukaryota</taxon>
        <taxon>Fungi</taxon>
        <taxon>Dikarya</taxon>
        <taxon>Ascomycota</taxon>
        <taxon>Pezizomycotina</taxon>
        <taxon>Leotiomycetes</taxon>
        <taxon>Helotiales</taxon>
        <taxon>Pleuroascaceae</taxon>
        <taxon>Venustampulla</taxon>
    </lineage>
</organism>
<dbReference type="EMBL" id="NPIC01000005">
    <property type="protein sequence ID" value="RDL35788.1"/>
    <property type="molecule type" value="Genomic_DNA"/>
</dbReference>
<dbReference type="RefSeq" id="XP_031868444.1">
    <property type="nucleotide sequence ID" value="XM_032015023.1"/>
</dbReference>
<reference evidence="2 3" key="1">
    <citation type="journal article" date="2018" name="IMA Fungus">
        <title>IMA Genome-F 9: Draft genome sequence of Annulohypoxylon stygium, Aspergillus mulundensis, Berkeleyomyces basicola (syn. Thielaviopsis basicola), Ceratocystis smalleyi, two Cercospora beticola strains, Coleophoma cylindrospora, Fusarium fracticaudum, Phialophora cf. hyalina, and Morchella septimelata.</title>
        <authorList>
            <person name="Wingfield B.D."/>
            <person name="Bills G.F."/>
            <person name="Dong Y."/>
            <person name="Huang W."/>
            <person name="Nel W.J."/>
            <person name="Swalarsk-Parry B.S."/>
            <person name="Vaghefi N."/>
            <person name="Wilken P.M."/>
            <person name="An Z."/>
            <person name="de Beer Z.W."/>
            <person name="De Vos L."/>
            <person name="Chen L."/>
            <person name="Duong T.A."/>
            <person name="Gao Y."/>
            <person name="Hammerbacher A."/>
            <person name="Kikkert J.R."/>
            <person name="Li Y."/>
            <person name="Li H."/>
            <person name="Li K."/>
            <person name="Li Q."/>
            <person name="Liu X."/>
            <person name="Ma X."/>
            <person name="Naidoo K."/>
            <person name="Pethybridge S.J."/>
            <person name="Sun J."/>
            <person name="Steenkamp E.T."/>
            <person name="van der Nest M.A."/>
            <person name="van Wyk S."/>
            <person name="Wingfield M.J."/>
            <person name="Xiong C."/>
            <person name="Yue Q."/>
            <person name="Zhang X."/>
        </authorList>
    </citation>
    <scope>NUCLEOTIDE SEQUENCE [LARGE SCALE GENOMIC DNA]</scope>
    <source>
        <strain evidence="2 3">BP 5553</strain>
    </source>
</reference>
<evidence type="ECO:0000259" key="1">
    <source>
        <dbReference type="Pfam" id="PF20150"/>
    </source>
</evidence>
<evidence type="ECO:0000313" key="2">
    <source>
        <dbReference type="EMBL" id="RDL35788.1"/>
    </source>
</evidence>
<name>A0A370TJT5_9HELO</name>
<comment type="caution">
    <text evidence="2">The sequence shown here is derived from an EMBL/GenBank/DDBJ whole genome shotgun (WGS) entry which is preliminary data.</text>
</comment>
<proteinExistence type="predicted"/>
<dbReference type="GeneID" id="43599249"/>
<keyword evidence="3" id="KW-1185">Reference proteome</keyword>